<dbReference type="EMBL" id="AXUN02000068">
    <property type="protein sequence ID" value="ETA81713.1"/>
    <property type="molecule type" value="Genomic_DNA"/>
</dbReference>
<reference evidence="2 3" key="1">
    <citation type="journal article" date="2014" name="Genome Announc.">
        <title>Genome Sequence of Youngiibacter fragilis, the Type Strain of the Genus Youngiibacter.</title>
        <authorList>
            <person name="Wawrik C.B."/>
            <person name="Callaghan A.V."/>
            <person name="Stamps B.W."/>
            <person name="Wawrik B."/>
        </authorList>
    </citation>
    <scope>NUCLEOTIDE SEQUENCE [LARGE SCALE GENOMIC DNA]</scope>
    <source>
        <strain evidence="2 3">232.1</strain>
    </source>
</reference>
<dbReference type="PANTHER" id="PTHR43628">
    <property type="entry name" value="ACTIVATOR OF C KINASE PROTEIN 1-RELATED"/>
    <property type="match status" value="1"/>
</dbReference>
<dbReference type="PATRIC" id="fig|994573.3.peg.895"/>
<name>V7I767_9CLOT</name>
<dbReference type="Gene3D" id="1.25.40.10">
    <property type="entry name" value="Tetratricopeptide repeat domain"/>
    <property type="match status" value="2"/>
</dbReference>
<dbReference type="InterPro" id="IPR041073">
    <property type="entry name" value="MobL"/>
</dbReference>
<dbReference type="RefSeq" id="WP_023383192.1">
    <property type="nucleotide sequence ID" value="NZ_AXUN02000068.1"/>
</dbReference>
<dbReference type="InterPro" id="IPR048102">
    <property type="entry name" value="MobP3"/>
</dbReference>
<sequence>MARIIVKNGYLKGGSEKTAAHLNNLVKYIATRDGVEKIKSGHELWHSTKKQQTLIDEILREFPDAKEMFEYEDYLANPNRENASEFITIALEQHLDKIGDREKYLDYIANRPRVEKFESHGLFTAGDAPLVLSQVAEEVAAHTGNVWMPIISLRREDAARLGYDHATAWKALLSSKAMELAENLKIHPDHLKWYAAFHNESHHPHIHMICYSTDPGEGYLTKQGIRKMKSALANEIFRQELIPLYGEKTQRRDALKEQAAEAMTDLIRQMRGGVLISERMEQLLTHLAERLQTVCGKKQYGYLKADLKNVVDEIVEELSKDSRIAEAYRLWWEVRGRIESIYTETPSEPPPLSRCEDFKPIRNRVIQEAVNLGGGVMTFEEPASVKTALPDADPDADTPSVEAAPENTPAELEEDFEPPSAPSFRSGEKASASWWTDEYKLAKQYLHGDEDAEIPQDFEKARELFLVEAEEDNPLALYDLGRMSADGLGCEADTDKAYYWYEKALTVFHAAEEEKPWKYTEYRIGKMVAAGLGTEQDYLQAADWLTLSANEKYKYAQYSLGGLYYHGKGVDQNHETAFALYTKSADQSFPYASFELGKMLRDGIGCVKNQPDADHRFEEAFLGFVSLEEKGHDDKLQYRLGWMLLNGVGTEKDEAKAKEYFEKAATVGNPFACYQLAKLILSDETAPPQEVEKALGYLRQAVEAENPYAAYFLGKLYEKGQHVPQNTAEAVRLYTLSAEQDNDFAAYRLGKLYLGGGGVLKDVEAAIHWLTFAADRKNSFAEYALGVLYLNGEDVPKNVPKALEYLKRSAGQGNQYAQYRLGKVYLMGGDVQKDIPAALQFLTAAAEHKVNCSEGAREGGLGQGNQYAQYTLGKLYLMGKDVPKDKEAAARWFTLSAAQGNLYAQFFLDHMDEFKDPSVLLAGTRLLHHMSRVFADNAPPLKSPSQRIDRKLLRRLREKKQAQGHARDDHEQTMSL</sequence>
<dbReference type="InterPro" id="IPR011990">
    <property type="entry name" value="TPR-like_helical_dom_sf"/>
</dbReference>
<dbReference type="Pfam" id="PF18555">
    <property type="entry name" value="MobL"/>
    <property type="match status" value="1"/>
</dbReference>
<keyword evidence="3" id="KW-1185">Reference proteome</keyword>
<evidence type="ECO:0000256" key="1">
    <source>
        <dbReference type="SAM" id="MobiDB-lite"/>
    </source>
</evidence>
<dbReference type="SMART" id="SM00671">
    <property type="entry name" value="SEL1"/>
    <property type="match status" value="12"/>
</dbReference>
<evidence type="ECO:0000313" key="3">
    <source>
        <dbReference type="Proteomes" id="UP000017747"/>
    </source>
</evidence>
<protein>
    <submittedName>
        <fullName evidence="2">Uncharacterized protein</fullName>
    </submittedName>
</protein>
<gene>
    <name evidence="2" type="ORF">T472_0204780</name>
</gene>
<dbReference type="InterPro" id="IPR006597">
    <property type="entry name" value="Sel1-like"/>
</dbReference>
<dbReference type="AlphaFoldDB" id="V7I767"/>
<dbReference type="Proteomes" id="UP000017747">
    <property type="component" value="Unassembled WGS sequence"/>
</dbReference>
<proteinExistence type="predicted"/>
<dbReference type="STRING" id="994573.T472_0204780"/>
<accession>V7I767</accession>
<dbReference type="OrthoDB" id="1775746at2"/>
<evidence type="ECO:0000313" key="2">
    <source>
        <dbReference type="EMBL" id="ETA81713.1"/>
    </source>
</evidence>
<feature type="region of interest" description="Disordered" evidence="1">
    <location>
        <begin position="387"/>
        <end position="427"/>
    </location>
</feature>
<dbReference type="InterPro" id="IPR052945">
    <property type="entry name" value="Mitotic_Regulator"/>
</dbReference>
<comment type="caution">
    <text evidence="2">The sequence shown here is derived from an EMBL/GenBank/DDBJ whole genome shotgun (WGS) entry which is preliminary data.</text>
</comment>
<dbReference type="NCBIfam" id="NF041499">
    <property type="entry name" value="MobP3"/>
    <property type="match status" value="1"/>
</dbReference>
<dbReference type="SUPFAM" id="SSF81901">
    <property type="entry name" value="HCP-like"/>
    <property type="match status" value="3"/>
</dbReference>
<organism evidence="2 3">
    <name type="scientific">Youngiibacter fragilis 232.1</name>
    <dbReference type="NCBI Taxonomy" id="994573"/>
    <lineage>
        <taxon>Bacteria</taxon>
        <taxon>Bacillati</taxon>
        <taxon>Bacillota</taxon>
        <taxon>Clostridia</taxon>
        <taxon>Eubacteriales</taxon>
        <taxon>Clostridiaceae</taxon>
        <taxon>Youngiibacter</taxon>
    </lineage>
</organism>
<dbReference type="PANTHER" id="PTHR43628:SF1">
    <property type="entry name" value="CHITIN SYNTHASE REGULATORY FACTOR 2-RELATED"/>
    <property type="match status" value="1"/>
</dbReference>
<dbReference type="eggNOG" id="COG0790">
    <property type="taxonomic scope" value="Bacteria"/>
</dbReference>
<dbReference type="Pfam" id="PF08238">
    <property type="entry name" value="Sel1"/>
    <property type="match status" value="12"/>
</dbReference>